<reference evidence="1 2" key="1">
    <citation type="journal article" date="2023" name="Science">
        <title>Complex scaffold remodeling in plant triterpene biosynthesis.</title>
        <authorList>
            <person name="De La Pena R."/>
            <person name="Hodgson H."/>
            <person name="Liu J.C."/>
            <person name="Stephenson M.J."/>
            <person name="Martin A.C."/>
            <person name="Owen C."/>
            <person name="Harkess A."/>
            <person name="Leebens-Mack J."/>
            <person name="Jimenez L.E."/>
            <person name="Osbourn A."/>
            <person name="Sattely E.S."/>
        </authorList>
    </citation>
    <scope>NUCLEOTIDE SEQUENCE [LARGE SCALE GENOMIC DNA]</scope>
    <source>
        <strain evidence="2">cv. JPN11</strain>
        <tissue evidence="1">Leaf</tissue>
    </source>
</reference>
<organism evidence="1 2">
    <name type="scientific">Melia azedarach</name>
    <name type="common">Chinaberry tree</name>
    <dbReference type="NCBI Taxonomy" id="155640"/>
    <lineage>
        <taxon>Eukaryota</taxon>
        <taxon>Viridiplantae</taxon>
        <taxon>Streptophyta</taxon>
        <taxon>Embryophyta</taxon>
        <taxon>Tracheophyta</taxon>
        <taxon>Spermatophyta</taxon>
        <taxon>Magnoliopsida</taxon>
        <taxon>eudicotyledons</taxon>
        <taxon>Gunneridae</taxon>
        <taxon>Pentapetalae</taxon>
        <taxon>rosids</taxon>
        <taxon>malvids</taxon>
        <taxon>Sapindales</taxon>
        <taxon>Meliaceae</taxon>
        <taxon>Melia</taxon>
    </lineage>
</organism>
<evidence type="ECO:0000313" key="1">
    <source>
        <dbReference type="EMBL" id="KAJ4717246.1"/>
    </source>
</evidence>
<dbReference type="EMBL" id="CM051399">
    <property type="protein sequence ID" value="KAJ4717246.1"/>
    <property type="molecule type" value="Genomic_DNA"/>
</dbReference>
<name>A0ACC1Y0E2_MELAZ</name>
<dbReference type="Proteomes" id="UP001164539">
    <property type="component" value="Chromosome 6"/>
</dbReference>
<proteinExistence type="predicted"/>
<keyword evidence="2" id="KW-1185">Reference proteome</keyword>
<gene>
    <name evidence="1" type="ORF">OWV82_012157</name>
</gene>
<accession>A0ACC1Y0E2</accession>
<evidence type="ECO:0000313" key="2">
    <source>
        <dbReference type="Proteomes" id="UP001164539"/>
    </source>
</evidence>
<sequence>MSKEIAQSQSTVDPFELLQIVPNPDGTITRNMSIPLVAADPVDNVVRSKDVPLNQSNNTWVRIFLPRQAFDFSSTTKLPLIIDFHSGGFIIGSAAISLFHEFCSNIALELPAVVVSVEYRLAPEHRLPAAYDDAMEVLHWIKNTQEDWLMKYADFSNCFLMGSSAGGNIAYQAGIRATSEVDNLLPLKIRGLILLFPFFGGVKRTESEIRLVNDRVFPTCLTDLMWELSLPMGSDRDHEYSNPTLGGGSKIIEKIRLLGWKVMVSGCDGDPLIDRQIELAKIMEKEGVEVVSYFEEGHYHGADVIDPAKRKELVLHIKKFLVLQNSDCLPEK</sequence>
<comment type="caution">
    <text evidence="1">The sequence shown here is derived from an EMBL/GenBank/DDBJ whole genome shotgun (WGS) entry which is preliminary data.</text>
</comment>
<protein>
    <submittedName>
        <fullName evidence="1">Carboxylesterase 1-like</fullName>
    </submittedName>
</protein>